<evidence type="ECO:0000313" key="2">
    <source>
        <dbReference type="EMBL" id="MBE1574307.1"/>
    </source>
</evidence>
<protein>
    <submittedName>
        <fullName evidence="2">Uncharacterized protein</fullName>
    </submittedName>
</protein>
<evidence type="ECO:0000313" key="3">
    <source>
        <dbReference type="Proteomes" id="UP000656548"/>
    </source>
</evidence>
<dbReference type="RefSeq" id="WP_264082807.1">
    <property type="nucleotide sequence ID" value="NZ_JADBEJ010000001.1"/>
</dbReference>
<dbReference type="Proteomes" id="UP000656548">
    <property type="component" value="Unassembled WGS sequence"/>
</dbReference>
<keyword evidence="3" id="KW-1185">Reference proteome</keyword>
<feature type="compositionally biased region" description="Basic and acidic residues" evidence="1">
    <location>
        <begin position="1"/>
        <end position="12"/>
    </location>
</feature>
<evidence type="ECO:0000256" key="1">
    <source>
        <dbReference type="SAM" id="MobiDB-lite"/>
    </source>
</evidence>
<reference evidence="2 3" key="1">
    <citation type="submission" date="2020-10" db="EMBL/GenBank/DDBJ databases">
        <title>Sequencing the genomes of 1000 actinobacteria strains.</title>
        <authorList>
            <person name="Klenk H.-P."/>
        </authorList>
    </citation>
    <scope>NUCLEOTIDE SEQUENCE [LARGE SCALE GENOMIC DNA]</scope>
    <source>
        <strain evidence="2 3">DSM 46661</strain>
    </source>
</reference>
<sequence>MPIRLHQEHGRGGEVAGTLSRRSSASEDDFREGIAASQARL</sequence>
<accession>A0ABR9L104</accession>
<feature type="region of interest" description="Disordered" evidence="1">
    <location>
        <begin position="1"/>
        <end position="41"/>
    </location>
</feature>
<name>A0ABR9L104_9PSEU</name>
<gene>
    <name evidence="2" type="ORF">H4W30_001336</name>
</gene>
<comment type="caution">
    <text evidence="2">The sequence shown here is derived from an EMBL/GenBank/DDBJ whole genome shotgun (WGS) entry which is preliminary data.</text>
</comment>
<dbReference type="EMBL" id="JADBEJ010000001">
    <property type="protein sequence ID" value="MBE1574307.1"/>
    <property type="molecule type" value="Genomic_DNA"/>
</dbReference>
<organism evidence="2 3">
    <name type="scientific">Amycolatopsis roodepoortensis</name>
    <dbReference type="NCBI Taxonomy" id="700274"/>
    <lineage>
        <taxon>Bacteria</taxon>
        <taxon>Bacillati</taxon>
        <taxon>Actinomycetota</taxon>
        <taxon>Actinomycetes</taxon>
        <taxon>Pseudonocardiales</taxon>
        <taxon>Pseudonocardiaceae</taxon>
        <taxon>Amycolatopsis</taxon>
    </lineage>
</organism>
<proteinExistence type="predicted"/>